<accession>A0A6C0F517</accession>
<evidence type="ECO:0000313" key="1">
    <source>
        <dbReference type="EMBL" id="QHT36262.1"/>
    </source>
</evidence>
<dbReference type="EMBL" id="MN739034">
    <property type="protein sequence ID" value="QHT36262.1"/>
    <property type="molecule type" value="Genomic_DNA"/>
</dbReference>
<dbReference type="AlphaFoldDB" id="A0A6C0F517"/>
<name>A0A6C0F517_9ZZZZ</name>
<protein>
    <submittedName>
        <fullName evidence="1">Uncharacterized protein</fullName>
    </submittedName>
</protein>
<organism evidence="1">
    <name type="scientific">viral metagenome</name>
    <dbReference type="NCBI Taxonomy" id="1070528"/>
    <lineage>
        <taxon>unclassified sequences</taxon>
        <taxon>metagenomes</taxon>
        <taxon>organismal metagenomes</taxon>
    </lineage>
</organism>
<proteinExistence type="predicted"/>
<sequence length="202" mass="22645">MSFTRIHDDPCRIIKQNQIMTGPGRFILNVPGNGDKPCYMQDPSIIVQKWGGNLWTNSITLESSLFGIDRRLSRDCLGKDEYANRNVDTRPIQYPVCNSLTTEQSRAIMPAWTVRDLEQSNWCTLPLDPQANVCMPFQNNLSTRILEKDNFVREGSDCRNAMANGPLLPYPVNPERGSYVGGPNTCSQSNSCENVVPSSRSV</sequence>
<reference evidence="1" key="1">
    <citation type="journal article" date="2020" name="Nature">
        <title>Giant virus diversity and host interactions through global metagenomics.</title>
        <authorList>
            <person name="Schulz F."/>
            <person name="Roux S."/>
            <person name="Paez-Espino D."/>
            <person name="Jungbluth S."/>
            <person name="Walsh D.A."/>
            <person name="Denef V.J."/>
            <person name="McMahon K.D."/>
            <person name="Konstantinidis K.T."/>
            <person name="Eloe-Fadrosh E.A."/>
            <person name="Kyrpides N.C."/>
            <person name="Woyke T."/>
        </authorList>
    </citation>
    <scope>NUCLEOTIDE SEQUENCE</scope>
    <source>
        <strain evidence="1">GVMAG-M-3300009182-46</strain>
    </source>
</reference>